<evidence type="ECO:0000313" key="7">
    <source>
        <dbReference type="EMBL" id="CAE0816393.1"/>
    </source>
</evidence>
<protein>
    <recommendedName>
        <fullName evidence="8">Tetraspanin</fullName>
    </recommendedName>
</protein>
<feature type="signal peptide" evidence="6">
    <location>
        <begin position="1"/>
        <end position="21"/>
    </location>
</feature>
<keyword evidence="4 5" id="KW-0472">Membrane</keyword>
<feature type="transmembrane region" description="Helical" evidence="5">
    <location>
        <begin position="85"/>
        <end position="107"/>
    </location>
</feature>
<dbReference type="Pfam" id="PF00335">
    <property type="entry name" value="Tetraspanin"/>
    <property type="match status" value="1"/>
</dbReference>
<keyword evidence="6" id="KW-0732">Signal</keyword>
<accession>A0A7S4LA82</accession>
<evidence type="ECO:0000256" key="1">
    <source>
        <dbReference type="ARBA" id="ARBA00004141"/>
    </source>
</evidence>
<feature type="transmembrane region" description="Helical" evidence="5">
    <location>
        <begin position="52"/>
        <end position="73"/>
    </location>
</feature>
<dbReference type="GO" id="GO:0016020">
    <property type="term" value="C:membrane"/>
    <property type="evidence" value="ECO:0007669"/>
    <property type="project" value="UniProtKB-SubCell"/>
</dbReference>
<keyword evidence="2 5" id="KW-0812">Transmembrane</keyword>
<gene>
    <name evidence="7" type="ORF">EGYM00163_LOCUS27554</name>
</gene>
<evidence type="ECO:0008006" key="8">
    <source>
        <dbReference type="Google" id="ProtNLM"/>
    </source>
</evidence>
<evidence type="ECO:0000256" key="2">
    <source>
        <dbReference type="ARBA" id="ARBA00022692"/>
    </source>
</evidence>
<feature type="chain" id="PRO_5031113799" description="Tetraspanin" evidence="6">
    <location>
        <begin position="22"/>
        <end position="253"/>
    </location>
</feature>
<evidence type="ECO:0000256" key="5">
    <source>
        <dbReference type="SAM" id="Phobius"/>
    </source>
</evidence>
<feature type="transmembrane region" description="Helical" evidence="5">
    <location>
        <begin position="206"/>
        <end position="230"/>
    </location>
</feature>
<organism evidence="7">
    <name type="scientific">Eutreptiella gymnastica</name>
    <dbReference type="NCBI Taxonomy" id="73025"/>
    <lineage>
        <taxon>Eukaryota</taxon>
        <taxon>Discoba</taxon>
        <taxon>Euglenozoa</taxon>
        <taxon>Euglenida</taxon>
        <taxon>Spirocuta</taxon>
        <taxon>Euglenophyceae</taxon>
        <taxon>Eutreptiales</taxon>
        <taxon>Eutreptiaceae</taxon>
        <taxon>Eutreptiella</taxon>
    </lineage>
</organism>
<keyword evidence="3 5" id="KW-1133">Transmembrane helix</keyword>
<reference evidence="7" key="1">
    <citation type="submission" date="2021-01" db="EMBL/GenBank/DDBJ databases">
        <authorList>
            <person name="Corre E."/>
            <person name="Pelletier E."/>
            <person name="Niang G."/>
            <person name="Scheremetjew M."/>
            <person name="Finn R."/>
            <person name="Kale V."/>
            <person name="Holt S."/>
            <person name="Cochrane G."/>
            <person name="Meng A."/>
            <person name="Brown T."/>
            <person name="Cohen L."/>
        </authorList>
    </citation>
    <scope>NUCLEOTIDE SEQUENCE</scope>
    <source>
        <strain evidence="7">CCMP1594</strain>
    </source>
</reference>
<dbReference type="EMBL" id="HBJA01078685">
    <property type="protein sequence ID" value="CAE0816393.1"/>
    <property type="molecule type" value="Transcribed_RNA"/>
</dbReference>
<dbReference type="InterPro" id="IPR018499">
    <property type="entry name" value="Tetraspanin/Peripherin"/>
</dbReference>
<name>A0A7S4LA82_9EUGL</name>
<proteinExistence type="predicted"/>
<evidence type="ECO:0000256" key="6">
    <source>
        <dbReference type="SAM" id="SignalP"/>
    </source>
</evidence>
<evidence type="ECO:0000256" key="3">
    <source>
        <dbReference type="ARBA" id="ARBA00022989"/>
    </source>
</evidence>
<dbReference type="AlphaFoldDB" id="A0A7S4LA82"/>
<comment type="subcellular location">
    <subcellularLocation>
        <location evidence="1">Membrane</location>
        <topology evidence="1">Multi-pass membrane protein</topology>
    </subcellularLocation>
</comment>
<sequence>MEKSVWIFLMCSILLASMSVAVMTGSAASAVQFNHIGSFWTALFSPLGQAQILVIGCSGICFLFAMFALTGTLGRIPDMLTMAVVFLLFLAATMAFVTIAVVAIVWAPDGTFCTDTLLNVWTSLVDSHLPLLCTLQQQLKCSGFSSPPGDPSNFGCCDPVSRPACYPVGLLPPWQIQTCPFCPDAADNSFGVPCLSKVREVLLSKFLYVIPALGALDAFVVVMLTSAVILRYRAPRRRYSVRIPKRETYTQYF</sequence>
<evidence type="ECO:0000256" key="4">
    <source>
        <dbReference type="ARBA" id="ARBA00023136"/>
    </source>
</evidence>